<reference evidence="2" key="1">
    <citation type="journal article" date="2023" name="G3 (Bethesda)">
        <title>Genome assembly and association tests identify interacting loci associated with vigor, precocity, and sex in interspecific pistachio rootstocks.</title>
        <authorList>
            <person name="Palmer W."/>
            <person name="Jacygrad E."/>
            <person name="Sagayaradj S."/>
            <person name="Cavanaugh K."/>
            <person name="Han R."/>
            <person name="Bertier L."/>
            <person name="Beede B."/>
            <person name="Kafkas S."/>
            <person name="Golino D."/>
            <person name="Preece J."/>
            <person name="Michelmore R."/>
        </authorList>
    </citation>
    <scope>NUCLEOTIDE SEQUENCE [LARGE SCALE GENOMIC DNA]</scope>
</reference>
<dbReference type="EMBL" id="CM047908">
    <property type="protein sequence ID" value="KAJ0080941.1"/>
    <property type="molecule type" value="Genomic_DNA"/>
</dbReference>
<sequence>MVMENNKFMDHTKQNSPKEIPSLLQFLSSNEVEGFDIVGGKKGLNNQSQPSEIKPLNSSAMVTNTTDVQSQSKESHHHRKDSVLISMPSLQVAIRAPTTLWHLLHIPSSVFPVSVNRIADMDL</sequence>
<accession>A0ACC1A568</accession>
<dbReference type="Proteomes" id="UP001164250">
    <property type="component" value="Chromosome 12"/>
</dbReference>
<proteinExistence type="predicted"/>
<keyword evidence="2" id="KW-1185">Reference proteome</keyword>
<evidence type="ECO:0000313" key="2">
    <source>
        <dbReference type="Proteomes" id="UP001164250"/>
    </source>
</evidence>
<evidence type="ECO:0000313" key="1">
    <source>
        <dbReference type="EMBL" id="KAJ0080941.1"/>
    </source>
</evidence>
<name>A0ACC1A568_9ROSI</name>
<organism evidence="1 2">
    <name type="scientific">Pistacia atlantica</name>
    <dbReference type="NCBI Taxonomy" id="434234"/>
    <lineage>
        <taxon>Eukaryota</taxon>
        <taxon>Viridiplantae</taxon>
        <taxon>Streptophyta</taxon>
        <taxon>Embryophyta</taxon>
        <taxon>Tracheophyta</taxon>
        <taxon>Spermatophyta</taxon>
        <taxon>Magnoliopsida</taxon>
        <taxon>eudicotyledons</taxon>
        <taxon>Gunneridae</taxon>
        <taxon>Pentapetalae</taxon>
        <taxon>rosids</taxon>
        <taxon>malvids</taxon>
        <taxon>Sapindales</taxon>
        <taxon>Anacardiaceae</taxon>
        <taxon>Pistacia</taxon>
    </lineage>
</organism>
<comment type="caution">
    <text evidence="1">The sequence shown here is derived from an EMBL/GenBank/DDBJ whole genome shotgun (WGS) entry which is preliminary data.</text>
</comment>
<protein>
    <submittedName>
        <fullName evidence="1">Uncharacterized protein</fullName>
    </submittedName>
</protein>
<gene>
    <name evidence="1" type="ORF">Patl1_11320</name>
</gene>